<organism evidence="1 2">
    <name type="scientific">Mycolicibacter longobardus</name>
    <dbReference type="NCBI Taxonomy" id="1108812"/>
    <lineage>
        <taxon>Bacteria</taxon>
        <taxon>Bacillati</taxon>
        <taxon>Actinomycetota</taxon>
        <taxon>Actinomycetes</taxon>
        <taxon>Mycobacteriales</taxon>
        <taxon>Mycobacteriaceae</taxon>
        <taxon>Mycolicibacter</taxon>
    </lineage>
</organism>
<evidence type="ECO:0000313" key="2">
    <source>
        <dbReference type="Proteomes" id="UP000193866"/>
    </source>
</evidence>
<name>A0A1X1YID0_9MYCO</name>
<dbReference type="RefSeq" id="WP_085264766.1">
    <property type="nucleotide sequence ID" value="NZ_JACKVG010000013.1"/>
</dbReference>
<accession>A0A1X1YID0</accession>
<comment type="caution">
    <text evidence="1">The sequence shown here is derived from an EMBL/GenBank/DDBJ whole genome shotgun (WGS) entry which is preliminary data.</text>
</comment>
<proteinExistence type="predicted"/>
<sequence>MGVALTSASMIAAGPAVVAGPPVLTHTVTSVELLASPDEISDSLVDLLPLFGWLGDIDLEQFDGLAPYVAFVADLLRSTIETLADFGTTVDSWLEPMGISGLGDWIGGQVALLSPMLDTGWDAVAWLTTGFPEVIGNVFTPMAEFDLDGLYTMFGLPEETFDPLNELASVGSSILGGLTSGLMMGTVAPVGIVAQILAGNLDLADLQSLPLWENIEELQIQVQQTFDSLSDQLLNLLMSLSDMVPSV</sequence>
<dbReference type="OrthoDB" id="4764335at2"/>
<protein>
    <submittedName>
        <fullName evidence="1">Uncharacterized protein</fullName>
    </submittedName>
</protein>
<dbReference type="EMBL" id="LQPG01000019">
    <property type="protein sequence ID" value="ORW10838.1"/>
    <property type="molecule type" value="Genomic_DNA"/>
</dbReference>
<keyword evidence="2" id="KW-1185">Reference proteome</keyword>
<reference evidence="1 2" key="1">
    <citation type="submission" date="2016-01" db="EMBL/GenBank/DDBJ databases">
        <title>The new phylogeny of the genus Mycobacterium.</title>
        <authorList>
            <person name="Tarcisio F."/>
            <person name="Conor M."/>
            <person name="Antonella G."/>
            <person name="Elisabetta G."/>
            <person name="Giulia F.S."/>
            <person name="Sara T."/>
            <person name="Anna F."/>
            <person name="Clotilde B."/>
            <person name="Roberto B."/>
            <person name="Veronica D.S."/>
            <person name="Fabio R."/>
            <person name="Monica P."/>
            <person name="Olivier J."/>
            <person name="Enrico T."/>
            <person name="Nicola S."/>
        </authorList>
    </citation>
    <scope>NUCLEOTIDE SEQUENCE [LARGE SCALE GENOMIC DNA]</scope>
    <source>
        <strain evidence="1 2">DSM 45394</strain>
    </source>
</reference>
<dbReference type="Proteomes" id="UP000193866">
    <property type="component" value="Unassembled WGS sequence"/>
</dbReference>
<dbReference type="AlphaFoldDB" id="A0A1X1YID0"/>
<evidence type="ECO:0000313" key="1">
    <source>
        <dbReference type="EMBL" id="ORW10838.1"/>
    </source>
</evidence>
<gene>
    <name evidence="1" type="ORF">AWC16_12180</name>
</gene>